<reference evidence="5 6" key="1">
    <citation type="submission" date="2015-10" db="EMBL/GenBank/DDBJ databases">
        <title>Draft genome sequence of Streptomyces pseudovenezuelae DSM 40212, type strain for the species Streptomyces pseudovenezuelae.</title>
        <authorList>
            <person name="Ruckert C."/>
            <person name="Winkler A."/>
            <person name="Kalinowski J."/>
            <person name="Kampfer P."/>
            <person name="Glaeser S."/>
        </authorList>
    </citation>
    <scope>NUCLEOTIDE SEQUENCE [LARGE SCALE GENOMIC DNA]</scope>
    <source>
        <strain evidence="5 6">DSM 40212</strain>
    </source>
</reference>
<sequence>MVMDSLAEGRYAAAEQVRAPMVHGVMYAGFQAVAREWPDATAVIGPDGTAATYAKLLEAVEDAAGKLTAELAPGEVLGLAVADPFAFVAVYLAAAKLNVVTVLLDSKLSAEELAYSTGKFDLTKLALDGTGPGLFALAPAGSDAVRPESDYADDDFVVHCTSGSTGRPKGIVMSQAAIEARVRLWAGEMELTPADRVLCALPLWHCHGIDVLTLPALLTGATVVFADGSRLTGRGLGRCVESHEVTVMSGLPVMYQMLTEARGIPASALRSLRLAISGSAPLAPYTQKSFKQRYGLPLRQVYGLSEIAVICFDRQYVGNGSIGKPVTGVEYLLDPVPTEDAAETVYELSVRGPALARGYYRDADATAEMFDEGWLRTRDLIRADPDGWYVLGRHSAFINVAGNKVGPLEVEAALRECPGVRESAVVGVPDARTTEHIAAVLVTDERFDLDAVRRRLGERLRSYQLPQRYLRAPALPRTPLGKTDYAAVRRLVDSEERDAK</sequence>
<dbReference type="EMBL" id="LMWM01000018">
    <property type="protein sequence ID" value="KUM87081.1"/>
    <property type="molecule type" value="Genomic_DNA"/>
</dbReference>
<comment type="caution">
    <text evidence="5">The sequence shown here is derived from an EMBL/GenBank/DDBJ whole genome shotgun (WGS) entry which is preliminary data.</text>
</comment>
<evidence type="ECO:0000256" key="2">
    <source>
        <dbReference type="ARBA" id="ARBA00022598"/>
    </source>
</evidence>
<dbReference type="Gene3D" id="3.30.300.30">
    <property type="match status" value="1"/>
</dbReference>
<comment type="similarity">
    <text evidence="1">Belongs to the ATP-dependent AMP-binding enzyme family.</text>
</comment>
<feature type="domain" description="AMP-dependent synthetase/ligase" evidence="3">
    <location>
        <begin position="30"/>
        <end position="360"/>
    </location>
</feature>
<dbReference type="GO" id="GO:0006631">
    <property type="term" value="P:fatty acid metabolic process"/>
    <property type="evidence" value="ECO:0007669"/>
    <property type="project" value="TreeGrafter"/>
</dbReference>
<dbReference type="AlphaFoldDB" id="A0A117PR51"/>
<evidence type="ECO:0000313" key="6">
    <source>
        <dbReference type="Proteomes" id="UP000053039"/>
    </source>
</evidence>
<dbReference type="Gene3D" id="3.40.50.12780">
    <property type="entry name" value="N-terminal domain of ligase-like"/>
    <property type="match status" value="1"/>
</dbReference>
<evidence type="ECO:0008006" key="7">
    <source>
        <dbReference type="Google" id="ProtNLM"/>
    </source>
</evidence>
<dbReference type="GO" id="GO:0031956">
    <property type="term" value="F:medium-chain fatty acid-CoA ligase activity"/>
    <property type="evidence" value="ECO:0007669"/>
    <property type="project" value="TreeGrafter"/>
</dbReference>
<dbReference type="Pfam" id="PF13193">
    <property type="entry name" value="AMP-binding_C"/>
    <property type="match status" value="1"/>
</dbReference>
<dbReference type="PANTHER" id="PTHR43201">
    <property type="entry name" value="ACYL-COA SYNTHETASE"/>
    <property type="match status" value="1"/>
</dbReference>
<dbReference type="SUPFAM" id="SSF56801">
    <property type="entry name" value="Acetyl-CoA synthetase-like"/>
    <property type="match status" value="1"/>
</dbReference>
<evidence type="ECO:0000259" key="4">
    <source>
        <dbReference type="Pfam" id="PF13193"/>
    </source>
</evidence>
<accession>A0A117PR51</accession>
<dbReference type="InterPro" id="IPR025110">
    <property type="entry name" value="AMP-bd_C"/>
</dbReference>
<evidence type="ECO:0000313" key="5">
    <source>
        <dbReference type="EMBL" id="KUM87081.1"/>
    </source>
</evidence>
<evidence type="ECO:0000256" key="1">
    <source>
        <dbReference type="ARBA" id="ARBA00006432"/>
    </source>
</evidence>
<evidence type="ECO:0000259" key="3">
    <source>
        <dbReference type="Pfam" id="PF00501"/>
    </source>
</evidence>
<dbReference type="InterPro" id="IPR000873">
    <property type="entry name" value="AMP-dep_synth/lig_dom"/>
</dbReference>
<protein>
    <recommendedName>
        <fullName evidence="7">Long-chain fatty acid--CoA ligase</fullName>
    </recommendedName>
</protein>
<organism evidence="5 6">
    <name type="scientific">Streptomyces pseudovenezuelae</name>
    <dbReference type="NCBI Taxonomy" id="67350"/>
    <lineage>
        <taxon>Bacteria</taxon>
        <taxon>Bacillati</taxon>
        <taxon>Actinomycetota</taxon>
        <taxon>Actinomycetes</taxon>
        <taxon>Kitasatosporales</taxon>
        <taxon>Streptomycetaceae</taxon>
        <taxon>Streptomyces</taxon>
        <taxon>Streptomyces aurantiacus group</taxon>
    </lineage>
</organism>
<dbReference type="Proteomes" id="UP000053039">
    <property type="component" value="Unassembled WGS sequence"/>
</dbReference>
<feature type="domain" description="AMP-binding enzyme C-terminal" evidence="4">
    <location>
        <begin position="409"/>
        <end position="482"/>
    </location>
</feature>
<dbReference type="CDD" id="cd04433">
    <property type="entry name" value="AFD_class_I"/>
    <property type="match status" value="1"/>
</dbReference>
<dbReference type="Pfam" id="PF00501">
    <property type="entry name" value="AMP-binding"/>
    <property type="match status" value="1"/>
</dbReference>
<name>A0A117PR51_9ACTN</name>
<dbReference type="InterPro" id="IPR042099">
    <property type="entry name" value="ANL_N_sf"/>
</dbReference>
<dbReference type="InterPro" id="IPR045851">
    <property type="entry name" value="AMP-bd_C_sf"/>
</dbReference>
<dbReference type="PANTHER" id="PTHR43201:SF5">
    <property type="entry name" value="MEDIUM-CHAIN ACYL-COA LIGASE ACSF2, MITOCHONDRIAL"/>
    <property type="match status" value="1"/>
</dbReference>
<proteinExistence type="inferred from homology"/>
<gene>
    <name evidence="5" type="ORF">AQI94_17115</name>
</gene>
<keyword evidence="2" id="KW-0436">Ligase</keyword>